<reference evidence="2 3" key="1">
    <citation type="journal article" date="2012" name="PLoS ONE">
        <title>Sequence and analysis of the genome of the pathogenic yeast Candida orthopsilosis.</title>
        <authorList>
            <person name="Riccombeni A."/>
            <person name="Vidanes G."/>
            <person name="Proux-Wera E."/>
            <person name="Wolfe K.H."/>
            <person name="Butler G."/>
        </authorList>
    </citation>
    <scope>NUCLEOTIDE SEQUENCE [LARGE SCALE GENOMIC DNA]</scope>
    <source>
        <strain evidence="2 3">Co 90-125</strain>
    </source>
</reference>
<dbReference type="Proteomes" id="UP000005018">
    <property type="component" value="Chromosome 4"/>
</dbReference>
<dbReference type="KEGG" id="cot:CORT_0D01710"/>
<organism evidence="2 3">
    <name type="scientific">Candida orthopsilosis (strain 90-125)</name>
    <name type="common">Yeast</name>
    <dbReference type="NCBI Taxonomy" id="1136231"/>
    <lineage>
        <taxon>Eukaryota</taxon>
        <taxon>Fungi</taxon>
        <taxon>Dikarya</taxon>
        <taxon>Ascomycota</taxon>
        <taxon>Saccharomycotina</taxon>
        <taxon>Pichiomycetes</taxon>
        <taxon>Debaryomycetaceae</taxon>
        <taxon>Candida/Lodderomyces clade</taxon>
        <taxon>Candida</taxon>
    </lineage>
</organism>
<keyword evidence="3" id="KW-1185">Reference proteome</keyword>
<evidence type="ECO:0000256" key="1">
    <source>
        <dbReference type="SAM" id="Coils"/>
    </source>
</evidence>
<dbReference type="GeneID" id="14539982"/>
<dbReference type="HOGENOM" id="CLU_1427799_0_0_1"/>
<feature type="coiled-coil region" evidence="1">
    <location>
        <begin position="5"/>
        <end position="51"/>
    </location>
</feature>
<keyword evidence="1" id="KW-0175">Coiled coil</keyword>
<gene>
    <name evidence="2" type="ORF">CORT_0D01710</name>
</gene>
<sequence length="190" mass="22409">MDEGIANLSQRVARLQLALNNAKEESIVSQLSKLKSQLRELNANHPELKTLISLADHYHVQPSNNEEHPISDSVKEEDIQIHYDNIIDTHRDMVEVVNMEPDSIINDINTRLAETSIASLWQMNASHNQQVEEIYRYYTMLVTKSMIVYEKYVQHAVYVNEFWLRVDERLTKMTQLVDKMEREKQELHRY</sequence>
<accession>H8X4S7</accession>
<protein>
    <submittedName>
        <fullName evidence="2">Uncharacterized protein</fullName>
    </submittedName>
</protein>
<evidence type="ECO:0000313" key="2">
    <source>
        <dbReference type="EMBL" id="CCG23019.1"/>
    </source>
</evidence>
<evidence type="ECO:0000313" key="3">
    <source>
        <dbReference type="Proteomes" id="UP000005018"/>
    </source>
</evidence>
<dbReference type="OrthoDB" id="4084909at2759"/>
<proteinExistence type="predicted"/>
<dbReference type="RefSeq" id="XP_003869156.1">
    <property type="nucleotide sequence ID" value="XM_003869107.1"/>
</dbReference>
<dbReference type="AlphaFoldDB" id="H8X4S7"/>
<dbReference type="EMBL" id="HE681722">
    <property type="protein sequence ID" value="CCG23019.1"/>
    <property type="molecule type" value="Genomic_DNA"/>
</dbReference>
<name>H8X4S7_CANO9</name>